<gene>
    <name evidence="13" type="ORF">AB205_0134370</name>
</gene>
<evidence type="ECO:0000313" key="13">
    <source>
        <dbReference type="EMBL" id="PIO26318.1"/>
    </source>
</evidence>
<feature type="compositionally biased region" description="Polar residues" evidence="11">
    <location>
        <begin position="504"/>
        <end position="513"/>
    </location>
</feature>
<evidence type="ECO:0000256" key="6">
    <source>
        <dbReference type="ARBA" id="ARBA00022771"/>
    </source>
</evidence>
<dbReference type="GO" id="GO:0005634">
    <property type="term" value="C:nucleus"/>
    <property type="evidence" value="ECO:0007669"/>
    <property type="project" value="UniProtKB-SubCell"/>
</dbReference>
<feature type="compositionally biased region" description="Low complexity" evidence="11">
    <location>
        <begin position="74"/>
        <end position="85"/>
    </location>
</feature>
<evidence type="ECO:0000256" key="9">
    <source>
        <dbReference type="ARBA" id="ARBA00023242"/>
    </source>
</evidence>
<protein>
    <recommendedName>
        <fullName evidence="12">C2H2-type domain-containing protein</fullName>
    </recommendedName>
</protein>
<dbReference type="Proteomes" id="UP000228934">
    <property type="component" value="Unassembled WGS sequence"/>
</dbReference>
<dbReference type="GO" id="GO:0000981">
    <property type="term" value="F:DNA-binding transcription factor activity, RNA polymerase II-specific"/>
    <property type="evidence" value="ECO:0007669"/>
    <property type="project" value="TreeGrafter"/>
</dbReference>
<keyword evidence="4" id="KW-0479">Metal-binding</keyword>
<dbReference type="PANTHER" id="PTHR24381">
    <property type="entry name" value="ZINC FINGER PROTEIN"/>
    <property type="match status" value="1"/>
</dbReference>
<evidence type="ECO:0000256" key="4">
    <source>
        <dbReference type="ARBA" id="ARBA00022723"/>
    </source>
</evidence>
<keyword evidence="9" id="KW-0539">Nucleus</keyword>
<comment type="function">
    <text evidence="1">May be involved in transcriptional regulation.</text>
</comment>
<keyword evidence="6 10" id="KW-0863">Zinc-finger</keyword>
<sequence>CVRGIIVTLYLAGFMYQVKEELENGDGWAAQKSAEESLLTRESAIIEEISGENFIIQITEMSVIQDESTSRTATPFPSQPSQTSPNLDTLFYNDRGSVIIPEHSAKNTICEGTETFKMSENPEDGFFSLDTRTSTTLESPGGGLVSLDTKTFTTLESPGDGLISLDTETSTTPENTIDGLVSLNSETSTTLESPEDGLVSLDIKTFTNLESPGDGLVCLDAKTFTTLESTIDGLVSLDTKTFTTLESLFSLGTQTTTTLKNAGDGLVNQNTGTSIIPSLSGSHVVNNENFIKKDTNNRNEETCGPVSGLCNPTDVFTIIGEVQTPTSMLFSESDFLTLIQVENINVGSKVELSTIQTQLWDVHTGCSNFLEAHHQQSEAVFPVALVIPHNTIIPQHSWIGDQQTLIVDTPQWSRQFQVADCQQVDGKGDWPAPPAAGTRQDDLGAPLVEKSFQCSFCKKSFLYNQHLKNHEKIHREDKSSKQPTCETHGSSKQSLLGNQEAHPISSQSDHVVSTDGPLQSTKLFPCVECGRTFSYLFQFNRHQKIHARDKLLLRPVAPPPKKVYKLPQFLPARSREEDTKLDSTGDSCLKLHQHLQLSTAFLQNLLTSTAGFQYD</sequence>
<evidence type="ECO:0000256" key="7">
    <source>
        <dbReference type="ARBA" id="ARBA00022833"/>
    </source>
</evidence>
<evidence type="ECO:0000256" key="11">
    <source>
        <dbReference type="SAM" id="MobiDB-lite"/>
    </source>
</evidence>
<evidence type="ECO:0000256" key="1">
    <source>
        <dbReference type="ARBA" id="ARBA00003767"/>
    </source>
</evidence>
<feature type="non-terminal residue" evidence="13">
    <location>
        <position position="1"/>
    </location>
</feature>
<evidence type="ECO:0000256" key="8">
    <source>
        <dbReference type="ARBA" id="ARBA00023125"/>
    </source>
</evidence>
<organism evidence="13 14">
    <name type="scientific">Aquarana catesbeiana</name>
    <name type="common">American bullfrog</name>
    <name type="synonym">Rana catesbeiana</name>
    <dbReference type="NCBI Taxonomy" id="8400"/>
    <lineage>
        <taxon>Eukaryota</taxon>
        <taxon>Metazoa</taxon>
        <taxon>Chordata</taxon>
        <taxon>Craniata</taxon>
        <taxon>Vertebrata</taxon>
        <taxon>Euteleostomi</taxon>
        <taxon>Amphibia</taxon>
        <taxon>Batrachia</taxon>
        <taxon>Anura</taxon>
        <taxon>Neobatrachia</taxon>
        <taxon>Ranoidea</taxon>
        <taxon>Ranidae</taxon>
        <taxon>Aquarana</taxon>
    </lineage>
</organism>
<feature type="compositionally biased region" description="Polar residues" evidence="11">
    <location>
        <begin position="481"/>
        <end position="497"/>
    </location>
</feature>
<dbReference type="InterPro" id="IPR013087">
    <property type="entry name" value="Znf_C2H2_type"/>
</dbReference>
<name>A0A2G9REJ6_AQUCT</name>
<dbReference type="PROSITE" id="PS50157">
    <property type="entry name" value="ZINC_FINGER_C2H2_2"/>
    <property type="match status" value="2"/>
</dbReference>
<keyword evidence="7" id="KW-0862">Zinc</keyword>
<dbReference type="SUPFAM" id="SSF57667">
    <property type="entry name" value="beta-beta-alpha zinc fingers"/>
    <property type="match status" value="2"/>
</dbReference>
<dbReference type="EMBL" id="KV944680">
    <property type="protein sequence ID" value="PIO26318.1"/>
    <property type="molecule type" value="Genomic_DNA"/>
</dbReference>
<evidence type="ECO:0000256" key="2">
    <source>
        <dbReference type="ARBA" id="ARBA00004123"/>
    </source>
</evidence>
<keyword evidence="14" id="KW-1185">Reference proteome</keyword>
<dbReference type="OrthoDB" id="6365676at2759"/>
<comment type="similarity">
    <text evidence="3">Belongs to the krueppel C2H2-type zinc-finger protein family.</text>
</comment>
<evidence type="ECO:0000256" key="10">
    <source>
        <dbReference type="PROSITE-ProRule" id="PRU00042"/>
    </source>
</evidence>
<feature type="region of interest" description="Disordered" evidence="11">
    <location>
        <begin position="472"/>
        <end position="513"/>
    </location>
</feature>
<accession>A0A2G9REJ6</accession>
<feature type="domain" description="C2H2-type" evidence="12">
    <location>
        <begin position="452"/>
        <end position="479"/>
    </location>
</feature>
<dbReference type="InterPro" id="IPR036236">
    <property type="entry name" value="Znf_C2H2_sf"/>
</dbReference>
<comment type="subcellular location">
    <subcellularLocation>
        <location evidence="2">Nucleus</location>
    </subcellularLocation>
</comment>
<proteinExistence type="inferred from homology"/>
<evidence type="ECO:0000256" key="5">
    <source>
        <dbReference type="ARBA" id="ARBA00022737"/>
    </source>
</evidence>
<dbReference type="SMART" id="SM00355">
    <property type="entry name" value="ZnF_C2H2"/>
    <property type="match status" value="2"/>
</dbReference>
<keyword evidence="5" id="KW-0677">Repeat</keyword>
<evidence type="ECO:0000256" key="3">
    <source>
        <dbReference type="ARBA" id="ARBA00006991"/>
    </source>
</evidence>
<dbReference type="AlphaFoldDB" id="A0A2G9REJ6"/>
<feature type="region of interest" description="Disordered" evidence="11">
    <location>
        <begin position="67"/>
        <end position="86"/>
    </location>
</feature>
<dbReference type="PANTHER" id="PTHR24381:SF393">
    <property type="entry name" value="CHROMATIN-LINKED ADAPTOR FOR MSL PROTEINS, ISOFORM B"/>
    <property type="match status" value="1"/>
</dbReference>
<dbReference type="Gene3D" id="3.30.160.60">
    <property type="entry name" value="Classic Zinc Finger"/>
    <property type="match status" value="2"/>
</dbReference>
<evidence type="ECO:0000259" key="12">
    <source>
        <dbReference type="PROSITE" id="PS50157"/>
    </source>
</evidence>
<dbReference type="FunFam" id="3.30.160.60:FF:000100">
    <property type="entry name" value="Zinc finger 45-like"/>
    <property type="match status" value="1"/>
</dbReference>
<feature type="domain" description="C2H2-type" evidence="12">
    <location>
        <begin position="524"/>
        <end position="551"/>
    </location>
</feature>
<keyword evidence="8" id="KW-0238">DNA-binding</keyword>
<dbReference type="GO" id="GO:0008270">
    <property type="term" value="F:zinc ion binding"/>
    <property type="evidence" value="ECO:0007669"/>
    <property type="project" value="UniProtKB-KW"/>
</dbReference>
<dbReference type="PROSITE" id="PS00028">
    <property type="entry name" value="ZINC_FINGER_C2H2_1"/>
    <property type="match status" value="2"/>
</dbReference>
<dbReference type="GO" id="GO:0000977">
    <property type="term" value="F:RNA polymerase II transcription regulatory region sequence-specific DNA binding"/>
    <property type="evidence" value="ECO:0007669"/>
    <property type="project" value="TreeGrafter"/>
</dbReference>
<reference evidence="14" key="1">
    <citation type="journal article" date="2017" name="Nat. Commun.">
        <title>The North American bullfrog draft genome provides insight into hormonal regulation of long noncoding RNA.</title>
        <authorList>
            <person name="Hammond S.A."/>
            <person name="Warren R.L."/>
            <person name="Vandervalk B.P."/>
            <person name="Kucuk E."/>
            <person name="Khan H."/>
            <person name="Gibb E.A."/>
            <person name="Pandoh P."/>
            <person name="Kirk H."/>
            <person name="Zhao Y."/>
            <person name="Jones M."/>
            <person name="Mungall A.J."/>
            <person name="Coope R."/>
            <person name="Pleasance S."/>
            <person name="Moore R.A."/>
            <person name="Holt R.A."/>
            <person name="Round J.M."/>
            <person name="Ohora S."/>
            <person name="Walle B.V."/>
            <person name="Veldhoen N."/>
            <person name="Helbing C.C."/>
            <person name="Birol I."/>
        </authorList>
    </citation>
    <scope>NUCLEOTIDE SEQUENCE [LARGE SCALE GENOMIC DNA]</scope>
</reference>
<evidence type="ECO:0000313" key="14">
    <source>
        <dbReference type="Proteomes" id="UP000228934"/>
    </source>
</evidence>